<keyword evidence="3" id="KW-1185">Reference proteome</keyword>
<dbReference type="PANTHER" id="PTHR28064:SF1">
    <property type="entry name" value="INNER KINETOCHORE SUBUNIT NKP2"/>
    <property type="match status" value="1"/>
</dbReference>
<dbReference type="GO" id="GO:0031511">
    <property type="term" value="C:Mis6-Sim4 complex"/>
    <property type="evidence" value="ECO:0007669"/>
    <property type="project" value="TreeGrafter"/>
</dbReference>
<feature type="coiled-coil region" evidence="1">
    <location>
        <begin position="123"/>
        <end position="150"/>
    </location>
</feature>
<organism evidence="2 3">
    <name type="scientific">Calycina marina</name>
    <dbReference type="NCBI Taxonomy" id="1763456"/>
    <lineage>
        <taxon>Eukaryota</taxon>
        <taxon>Fungi</taxon>
        <taxon>Dikarya</taxon>
        <taxon>Ascomycota</taxon>
        <taxon>Pezizomycotina</taxon>
        <taxon>Leotiomycetes</taxon>
        <taxon>Helotiales</taxon>
        <taxon>Pezizellaceae</taxon>
        <taxon>Calycina</taxon>
    </lineage>
</organism>
<sequence>MAPPTEATILANFLLPPVPLPTILTLKAFTALFTRKQQAQSPDQIRALYRDLQASRVRLTDAVAGSIEREVKKGFAQRRVVVQSRRRDGREEVDDEVEVEKSLFGATSNLPAASKPHSLNSILPEMESAVEDVEDEIRRTEEETEILLEEMRSTVGSLSDLRYGKFANGQLREQVLDGLQRLETACENK</sequence>
<dbReference type="PANTHER" id="PTHR28064">
    <property type="entry name" value="INNER KINETOCHORE SUBUNIT NKP2"/>
    <property type="match status" value="1"/>
</dbReference>
<evidence type="ECO:0000256" key="1">
    <source>
        <dbReference type="SAM" id="Coils"/>
    </source>
</evidence>
<evidence type="ECO:0008006" key="4">
    <source>
        <dbReference type="Google" id="ProtNLM"/>
    </source>
</evidence>
<evidence type="ECO:0000313" key="2">
    <source>
        <dbReference type="EMBL" id="KAG9248184.1"/>
    </source>
</evidence>
<dbReference type="AlphaFoldDB" id="A0A9P7Z9Z4"/>
<dbReference type="Pfam" id="PF09447">
    <property type="entry name" value="Cnl2_NKP2"/>
    <property type="match status" value="1"/>
</dbReference>
<gene>
    <name evidence="2" type="ORF">BJ878DRAFT_489381</name>
</gene>
<dbReference type="Proteomes" id="UP000887226">
    <property type="component" value="Unassembled WGS sequence"/>
</dbReference>
<proteinExistence type="predicted"/>
<dbReference type="OrthoDB" id="2311687at2759"/>
<reference evidence="2" key="1">
    <citation type="journal article" date="2021" name="IMA Fungus">
        <title>Genomic characterization of three marine fungi, including Emericellopsis atlantica sp. nov. with signatures of a generalist lifestyle and marine biomass degradation.</title>
        <authorList>
            <person name="Hagestad O.C."/>
            <person name="Hou L."/>
            <person name="Andersen J.H."/>
            <person name="Hansen E.H."/>
            <person name="Altermark B."/>
            <person name="Li C."/>
            <person name="Kuhnert E."/>
            <person name="Cox R.J."/>
            <person name="Crous P.W."/>
            <person name="Spatafora J.W."/>
            <person name="Lail K."/>
            <person name="Amirebrahimi M."/>
            <person name="Lipzen A."/>
            <person name="Pangilinan J."/>
            <person name="Andreopoulos W."/>
            <person name="Hayes R.D."/>
            <person name="Ng V."/>
            <person name="Grigoriev I.V."/>
            <person name="Jackson S.A."/>
            <person name="Sutton T.D.S."/>
            <person name="Dobson A.D.W."/>
            <person name="Rama T."/>
        </authorList>
    </citation>
    <scope>NUCLEOTIDE SEQUENCE</scope>
    <source>
        <strain evidence="2">TRa3180A</strain>
    </source>
</reference>
<dbReference type="EMBL" id="MU253754">
    <property type="protein sequence ID" value="KAG9248184.1"/>
    <property type="molecule type" value="Genomic_DNA"/>
</dbReference>
<accession>A0A9P7Z9Z4</accession>
<keyword evidence="1" id="KW-0175">Coiled coil</keyword>
<protein>
    <recommendedName>
        <fullName evidence="4">Cnl2/NKP2 family protein</fullName>
    </recommendedName>
</protein>
<dbReference type="GO" id="GO:0007059">
    <property type="term" value="P:chromosome segregation"/>
    <property type="evidence" value="ECO:0007669"/>
    <property type="project" value="TreeGrafter"/>
</dbReference>
<dbReference type="InterPro" id="IPR018565">
    <property type="entry name" value="Nkp2/Cnl2"/>
</dbReference>
<comment type="caution">
    <text evidence="2">The sequence shown here is derived from an EMBL/GenBank/DDBJ whole genome shotgun (WGS) entry which is preliminary data.</text>
</comment>
<evidence type="ECO:0000313" key="3">
    <source>
        <dbReference type="Proteomes" id="UP000887226"/>
    </source>
</evidence>
<name>A0A9P7Z9Z4_9HELO</name>